<feature type="transmembrane region" description="Helical" evidence="1">
    <location>
        <begin position="240"/>
        <end position="258"/>
    </location>
</feature>
<dbReference type="AlphaFoldDB" id="A0ABD3Y5Z0"/>
<dbReference type="Proteomes" id="UP000027154">
    <property type="component" value="Unassembled WGS sequence"/>
</dbReference>
<dbReference type="EMBL" id="JJNZ01000065">
    <property type="protein sequence ID" value="KDC49482.1"/>
    <property type="molecule type" value="Genomic_DNA"/>
</dbReference>
<feature type="transmembrane region" description="Helical" evidence="1">
    <location>
        <begin position="61"/>
        <end position="81"/>
    </location>
</feature>
<reference evidence="2 3" key="1">
    <citation type="submission" date="2014-04" db="EMBL/GenBank/DDBJ databases">
        <title>Pseudoalteromonas galatheae sp. nov., isolated from a deep-sea polychaete near Canal Concepcion, Chile.</title>
        <authorList>
            <person name="Machado H.R."/>
            <person name="Gram L."/>
            <person name="Vynne N.G."/>
        </authorList>
    </citation>
    <scope>NUCLEOTIDE SEQUENCE [LARGE SCALE GENOMIC DNA]</scope>
    <source>
        <strain evidence="2 3">KMM216</strain>
    </source>
</reference>
<dbReference type="InterPro" id="IPR002760">
    <property type="entry name" value="O_anti_polymase"/>
</dbReference>
<evidence type="ECO:0000313" key="2">
    <source>
        <dbReference type="EMBL" id="KDC49482.1"/>
    </source>
</evidence>
<keyword evidence="1" id="KW-0812">Transmembrane</keyword>
<feature type="transmembrane region" description="Helical" evidence="1">
    <location>
        <begin position="270"/>
        <end position="288"/>
    </location>
</feature>
<feature type="transmembrane region" description="Helical" evidence="1">
    <location>
        <begin position="21"/>
        <end position="41"/>
    </location>
</feature>
<feature type="transmembrane region" description="Helical" evidence="1">
    <location>
        <begin position="368"/>
        <end position="386"/>
    </location>
</feature>
<organism evidence="2 3">
    <name type="scientific">Pseudoalteromonas fuliginea</name>
    <dbReference type="NCBI Taxonomy" id="1872678"/>
    <lineage>
        <taxon>Bacteria</taxon>
        <taxon>Pseudomonadati</taxon>
        <taxon>Pseudomonadota</taxon>
        <taxon>Gammaproteobacteria</taxon>
        <taxon>Alteromonadales</taxon>
        <taxon>Pseudoalteromonadaceae</taxon>
        <taxon>Pseudoalteromonas</taxon>
    </lineage>
</organism>
<keyword evidence="1" id="KW-1133">Transmembrane helix</keyword>
<feature type="transmembrane region" description="Helical" evidence="1">
    <location>
        <begin position="161"/>
        <end position="177"/>
    </location>
</feature>
<accession>A0ABD3Y5Z0</accession>
<dbReference type="NCBIfam" id="TIGR04370">
    <property type="entry name" value="glyco_rpt_poly"/>
    <property type="match status" value="1"/>
</dbReference>
<name>A0ABD3Y5Z0_9GAMM</name>
<keyword evidence="1" id="KW-0472">Membrane</keyword>
<gene>
    <name evidence="2" type="ORF">DC53_16710</name>
</gene>
<feature type="transmembrane region" description="Helical" evidence="1">
    <location>
        <begin position="398"/>
        <end position="416"/>
    </location>
</feature>
<evidence type="ECO:0000256" key="1">
    <source>
        <dbReference type="SAM" id="Phobius"/>
    </source>
</evidence>
<feature type="transmembrane region" description="Helical" evidence="1">
    <location>
        <begin position="207"/>
        <end position="228"/>
    </location>
</feature>
<proteinExistence type="predicted"/>
<feature type="transmembrane region" description="Helical" evidence="1">
    <location>
        <begin position="318"/>
        <end position="338"/>
    </location>
</feature>
<sequence length="418" mass="47647">MGWCTCEENKLKIKKKINGHILFSPNVFLIFCAFFFSICIIENPLGWSNAFGWDGTINYDLVFIYLLSLYLGIKLGGINFFPSKVSLDEKNNINYKYLALLFFIAIIFQSAKFINIGDIPLLGDPLSRYNLTLGGFEDYPTRLIAPFCMIFSLFYIDNKRLKYIIFIFLGVILNLFFLQRQEVMNLILGVALVLTFRKKINFNTIIKVILVAFIVAYIFIGVAAVVRVGPDALMTNANVFILPLWVIHADTTTAFLFGQSVVEKMNGEYLYGKYSFGIFISIFIPGYTEHGAELVRVMFTEAKTAQSISVPYSYYVDFGYTSLFFLSFLQGFVLSYFYRKAINSMSYSDLVLYAVIYLNALWSLRSGSVILSPIVIYIIFSFYCLSNTSEKKITFRNLARGGFVFILAISTIALAFRI</sequence>
<evidence type="ECO:0000313" key="3">
    <source>
        <dbReference type="Proteomes" id="UP000027154"/>
    </source>
</evidence>
<feature type="transmembrane region" description="Helical" evidence="1">
    <location>
        <begin position="93"/>
        <end position="111"/>
    </location>
</feature>
<evidence type="ECO:0008006" key="4">
    <source>
        <dbReference type="Google" id="ProtNLM"/>
    </source>
</evidence>
<dbReference type="Pfam" id="PF01901">
    <property type="entry name" value="O_anti_polymase"/>
    <property type="match status" value="1"/>
</dbReference>
<comment type="caution">
    <text evidence="2">The sequence shown here is derived from an EMBL/GenBank/DDBJ whole genome shotgun (WGS) entry which is preliminary data.</text>
</comment>
<protein>
    <recommendedName>
        <fullName evidence="4">Oligosaccharide repeat unit polymerase</fullName>
    </recommendedName>
</protein>